<gene>
    <name evidence="4" type="ORF">FCM35_KLT06480</name>
</gene>
<feature type="domain" description="CCHC-type" evidence="3">
    <location>
        <begin position="91"/>
        <end position="106"/>
    </location>
</feature>
<feature type="region of interest" description="Disordered" evidence="2">
    <location>
        <begin position="403"/>
        <end position="518"/>
    </location>
</feature>
<dbReference type="EMBL" id="SWLB01000016">
    <property type="protein sequence ID" value="KAF3327874.1"/>
    <property type="molecule type" value="Genomic_DNA"/>
</dbReference>
<evidence type="ECO:0000256" key="1">
    <source>
        <dbReference type="PROSITE-ProRule" id="PRU00047"/>
    </source>
</evidence>
<sequence length="656" mass="72048">MSKVAQAQMARLREKITNRINTRPPRPPLMAAIAGPYSYKDITLKPGAAWQVKATPGQQQIPLPQPETKSHLIHRKFQEILTRSTRSNPICLKCGSSGHIASGCRNATLCFICNKFGHKARECTAITVSFPPTPPLKLRKPRSITERREAFQSRRLRPTASMVTPLRTPIVTLTPTAESELIEQQFQLSFVLDDIAGWGPEKVEQVMQRRFRRADHRWIATVYEEFQYLIQAPTKVWLDSVASREFLVLDGVEFPVLAWEPAFDEGLDLIPIWVRLRGFPKSQWAWVELEKVFNPLGAHLLELDPGTGARYDWRFIRAKFGVCDPKLLPSVHYVERLSPSGKIKVFDISIEIENETTESVHAWRSRLNGRPYPNGTEFGLLGDVDTGTDQIRVEVAAATVGEGMEVNESVNGDAEMEEEQSAQVGGITPGCKPGSGGSRKRDEEDGDASGSSKKGSVGITPKRVGTSKPSGSGSKPVLKSAPKAGGSGSRPTKKPNSPAPAATPIPLSHNLFQPLSDDHHLPLSDDILHTPAAGTEETNLPPTHSLISGMTMKRTWGSRKKTSPITLKRRLTIGVAARRKSVTVAAATGPQLPSLTTPEVEESPADKRVGTRKSLRVQAQAEQLSTMSKAIKRVRDKEAGSTSTADLVILVRIKFP</sequence>
<proteinExistence type="predicted"/>
<evidence type="ECO:0000259" key="3">
    <source>
        <dbReference type="PROSITE" id="PS50158"/>
    </source>
</evidence>
<protein>
    <submittedName>
        <fullName evidence="4">Cellular nucleic acid-binding protein</fullName>
    </submittedName>
</protein>
<accession>A0A833R0T3</accession>
<keyword evidence="1" id="KW-0863">Zinc-finger</keyword>
<dbReference type="Proteomes" id="UP000623129">
    <property type="component" value="Unassembled WGS sequence"/>
</dbReference>
<evidence type="ECO:0000313" key="5">
    <source>
        <dbReference type="Proteomes" id="UP000623129"/>
    </source>
</evidence>
<keyword evidence="1" id="KW-0862">Zinc</keyword>
<feature type="compositionally biased region" description="Low complexity" evidence="2">
    <location>
        <begin position="467"/>
        <end position="476"/>
    </location>
</feature>
<evidence type="ECO:0000256" key="2">
    <source>
        <dbReference type="SAM" id="MobiDB-lite"/>
    </source>
</evidence>
<dbReference type="SUPFAM" id="SSF57756">
    <property type="entry name" value="Retrovirus zinc finger-like domains"/>
    <property type="match status" value="1"/>
</dbReference>
<keyword evidence="1" id="KW-0479">Metal-binding</keyword>
<name>A0A833R0T3_9POAL</name>
<dbReference type="InterPro" id="IPR001878">
    <property type="entry name" value="Znf_CCHC"/>
</dbReference>
<dbReference type="InterPro" id="IPR036875">
    <property type="entry name" value="Znf_CCHC_sf"/>
</dbReference>
<comment type="caution">
    <text evidence="4">The sequence shown here is derived from an EMBL/GenBank/DDBJ whole genome shotgun (WGS) entry which is preliminary data.</text>
</comment>
<dbReference type="AlphaFoldDB" id="A0A833R0T3"/>
<dbReference type="Pfam" id="PF00098">
    <property type="entry name" value="zf-CCHC"/>
    <property type="match status" value="1"/>
</dbReference>
<feature type="domain" description="CCHC-type" evidence="3">
    <location>
        <begin position="110"/>
        <end position="123"/>
    </location>
</feature>
<evidence type="ECO:0000313" key="4">
    <source>
        <dbReference type="EMBL" id="KAF3327874.1"/>
    </source>
</evidence>
<keyword evidence="5" id="KW-1185">Reference proteome</keyword>
<dbReference type="PROSITE" id="PS50158">
    <property type="entry name" value="ZF_CCHC"/>
    <property type="match status" value="2"/>
</dbReference>
<dbReference type="GO" id="GO:0003676">
    <property type="term" value="F:nucleic acid binding"/>
    <property type="evidence" value="ECO:0007669"/>
    <property type="project" value="InterPro"/>
</dbReference>
<reference evidence="4" key="1">
    <citation type="submission" date="2020-01" db="EMBL/GenBank/DDBJ databases">
        <title>Genome sequence of Kobresia littledalei, the first chromosome-level genome in the family Cyperaceae.</title>
        <authorList>
            <person name="Qu G."/>
        </authorList>
    </citation>
    <scope>NUCLEOTIDE SEQUENCE</scope>
    <source>
        <strain evidence="4">C.B.Clarke</strain>
        <tissue evidence="4">Leaf</tissue>
    </source>
</reference>
<feature type="region of interest" description="Disordered" evidence="2">
    <location>
        <begin position="593"/>
        <end position="621"/>
    </location>
</feature>
<dbReference type="Gene3D" id="4.10.60.10">
    <property type="entry name" value="Zinc finger, CCHC-type"/>
    <property type="match status" value="1"/>
</dbReference>
<dbReference type="SMART" id="SM00343">
    <property type="entry name" value="ZnF_C2HC"/>
    <property type="match status" value="2"/>
</dbReference>
<dbReference type="OrthoDB" id="2272416at2759"/>
<organism evidence="4 5">
    <name type="scientific">Carex littledalei</name>
    <dbReference type="NCBI Taxonomy" id="544730"/>
    <lineage>
        <taxon>Eukaryota</taxon>
        <taxon>Viridiplantae</taxon>
        <taxon>Streptophyta</taxon>
        <taxon>Embryophyta</taxon>
        <taxon>Tracheophyta</taxon>
        <taxon>Spermatophyta</taxon>
        <taxon>Magnoliopsida</taxon>
        <taxon>Liliopsida</taxon>
        <taxon>Poales</taxon>
        <taxon>Cyperaceae</taxon>
        <taxon>Cyperoideae</taxon>
        <taxon>Cariceae</taxon>
        <taxon>Carex</taxon>
        <taxon>Carex subgen. Euthyceras</taxon>
    </lineage>
</organism>
<dbReference type="GO" id="GO:0008270">
    <property type="term" value="F:zinc ion binding"/>
    <property type="evidence" value="ECO:0007669"/>
    <property type="project" value="UniProtKB-KW"/>
</dbReference>